<accession>A0A2N5ULU0</accession>
<reference evidence="2 3" key="1">
    <citation type="submission" date="2017-11" db="EMBL/GenBank/DDBJ databases">
        <title>De novo assembly and phasing of dikaryotic genomes from two isolates of Puccinia coronata f. sp. avenae, the causal agent of oat crown rust.</title>
        <authorList>
            <person name="Miller M.E."/>
            <person name="Zhang Y."/>
            <person name="Omidvar V."/>
            <person name="Sperschneider J."/>
            <person name="Schwessinger B."/>
            <person name="Raley C."/>
            <person name="Palmer J.M."/>
            <person name="Garnica D."/>
            <person name="Upadhyaya N."/>
            <person name="Rathjen J."/>
            <person name="Taylor J.M."/>
            <person name="Park R.F."/>
            <person name="Dodds P.N."/>
            <person name="Hirsch C.D."/>
            <person name="Kianian S.F."/>
            <person name="Figueroa M."/>
        </authorList>
    </citation>
    <scope>NUCLEOTIDE SEQUENCE [LARGE SCALE GENOMIC DNA]</scope>
    <source>
        <strain evidence="2">12SD80</strain>
    </source>
</reference>
<dbReference type="Proteomes" id="UP000235392">
    <property type="component" value="Unassembled WGS sequence"/>
</dbReference>
<comment type="caution">
    <text evidence="2">The sequence shown here is derived from an EMBL/GenBank/DDBJ whole genome shotgun (WGS) entry which is preliminary data.</text>
</comment>
<evidence type="ECO:0000313" key="2">
    <source>
        <dbReference type="EMBL" id="PLW38724.1"/>
    </source>
</evidence>
<dbReference type="AlphaFoldDB" id="A0A2N5ULU0"/>
<evidence type="ECO:0000313" key="1">
    <source>
        <dbReference type="EMBL" id="PLW08886.1"/>
    </source>
</evidence>
<gene>
    <name evidence="2" type="ORF">PCASD_11526</name>
    <name evidence="1" type="ORF">PCASD_24904</name>
</gene>
<dbReference type="EMBL" id="PGCI01001039">
    <property type="protein sequence ID" value="PLW08886.1"/>
    <property type="molecule type" value="Genomic_DNA"/>
</dbReference>
<name>A0A2N5ULU0_9BASI</name>
<protein>
    <submittedName>
        <fullName evidence="2">Uncharacterized protein</fullName>
    </submittedName>
</protein>
<dbReference type="EMBL" id="PGCI01000124">
    <property type="protein sequence ID" value="PLW38724.1"/>
    <property type="molecule type" value="Genomic_DNA"/>
</dbReference>
<proteinExistence type="predicted"/>
<evidence type="ECO:0000313" key="3">
    <source>
        <dbReference type="Proteomes" id="UP000235392"/>
    </source>
</evidence>
<sequence length="166" mass="19158">MAGRADSMNSKITCVFKLMDELSISPKDFVIGFFKDNSTDFAIHRQYWAAKDRGWKLTVDVVHAIRDVVNKKEVGKKLWMDLILSEASIIVSRQKPPVHLKHFYSASNISQTLLTNETARELWEKNLVEEYMPFLFQLITHKLSKTTASPIQSNKKTTKRASTRRQ</sequence>
<organism evidence="2 3">
    <name type="scientific">Puccinia coronata f. sp. avenae</name>
    <dbReference type="NCBI Taxonomy" id="200324"/>
    <lineage>
        <taxon>Eukaryota</taxon>
        <taxon>Fungi</taxon>
        <taxon>Dikarya</taxon>
        <taxon>Basidiomycota</taxon>
        <taxon>Pucciniomycotina</taxon>
        <taxon>Pucciniomycetes</taxon>
        <taxon>Pucciniales</taxon>
        <taxon>Pucciniaceae</taxon>
        <taxon>Puccinia</taxon>
    </lineage>
</organism>